<comment type="caution">
    <text evidence="1">The sequence shown here is derived from an EMBL/GenBank/DDBJ whole genome shotgun (WGS) entry which is preliminary data.</text>
</comment>
<accession>A0A232F374</accession>
<evidence type="ECO:0000313" key="1">
    <source>
        <dbReference type="EMBL" id="OXU24903.1"/>
    </source>
</evidence>
<feature type="non-terminal residue" evidence="1">
    <location>
        <position position="1"/>
    </location>
</feature>
<organism evidence="1 2">
    <name type="scientific">Trichomalopsis sarcophagae</name>
    <dbReference type="NCBI Taxonomy" id="543379"/>
    <lineage>
        <taxon>Eukaryota</taxon>
        <taxon>Metazoa</taxon>
        <taxon>Ecdysozoa</taxon>
        <taxon>Arthropoda</taxon>
        <taxon>Hexapoda</taxon>
        <taxon>Insecta</taxon>
        <taxon>Pterygota</taxon>
        <taxon>Neoptera</taxon>
        <taxon>Endopterygota</taxon>
        <taxon>Hymenoptera</taxon>
        <taxon>Apocrita</taxon>
        <taxon>Proctotrupomorpha</taxon>
        <taxon>Chalcidoidea</taxon>
        <taxon>Pteromalidae</taxon>
        <taxon>Pteromalinae</taxon>
        <taxon>Trichomalopsis</taxon>
    </lineage>
</organism>
<keyword evidence="2" id="KW-1185">Reference proteome</keyword>
<dbReference type="Proteomes" id="UP000215335">
    <property type="component" value="Unassembled WGS sequence"/>
</dbReference>
<reference evidence="1 2" key="1">
    <citation type="journal article" date="2017" name="Curr. Biol.">
        <title>The Evolution of Venom by Co-option of Single-Copy Genes.</title>
        <authorList>
            <person name="Martinson E.O."/>
            <person name="Mrinalini"/>
            <person name="Kelkar Y.D."/>
            <person name="Chang C.H."/>
            <person name="Werren J.H."/>
        </authorList>
    </citation>
    <scope>NUCLEOTIDE SEQUENCE [LARGE SCALE GENOMIC DNA]</scope>
    <source>
        <strain evidence="1 2">Alberta</strain>
        <tissue evidence="1">Whole body</tissue>
    </source>
</reference>
<evidence type="ECO:0000313" key="2">
    <source>
        <dbReference type="Proteomes" id="UP000215335"/>
    </source>
</evidence>
<sequence>IARSYSINGRRSRPNKTILAWLSHCYIYRLGAHIFMREIEKCPCATYIHHPEIRRVKSMTKLDSHKSQPKTAFFWYQK</sequence>
<dbReference type="EMBL" id="NNAY01001168">
    <property type="protein sequence ID" value="OXU24903.1"/>
    <property type="molecule type" value="Genomic_DNA"/>
</dbReference>
<name>A0A232F374_9HYME</name>
<protein>
    <submittedName>
        <fullName evidence="1">Uncharacterized protein</fullName>
    </submittedName>
</protein>
<dbReference type="AlphaFoldDB" id="A0A232F374"/>
<gene>
    <name evidence="1" type="ORF">TSAR_006901</name>
</gene>
<proteinExistence type="predicted"/>